<keyword evidence="3" id="KW-1185">Reference proteome</keyword>
<dbReference type="EMBL" id="JAGPNK010000007">
    <property type="protein sequence ID" value="KAH7318378.1"/>
    <property type="molecule type" value="Genomic_DNA"/>
</dbReference>
<evidence type="ECO:0000313" key="2">
    <source>
        <dbReference type="EMBL" id="KAH7318378.1"/>
    </source>
</evidence>
<proteinExistence type="predicted"/>
<comment type="caution">
    <text evidence="2">The sequence shown here is derived from an EMBL/GenBank/DDBJ whole genome shotgun (WGS) entry which is preliminary data.</text>
</comment>
<protein>
    <submittedName>
        <fullName evidence="2">Uncharacterized protein</fullName>
    </submittedName>
</protein>
<dbReference type="AlphaFoldDB" id="A0A8K0SV43"/>
<dbReference type="Proteomes" id="UP000813444">
    <property type="component" value="Unassembled WGS sequence"/>
</dbReference>
<organism evidence="2 3">
    <name type="scientific">Stachybotrys elegans</name>
    <dbReference type="NCBI Taxonomy" id="80388"/>
    <lineage>
        <taxon>Eukaryota</taxon>
        <taxon>Fungi</taxon>
        <taxon>Dikarya</taxon>
        <taxon>Ascomycota</taxon>
        <taxon>Pezizomycotina</taxon>
        <taxon>Sordariomycetes</taxon>
        <taxon>Hypocreomycetidae</taxon>
        <taxon>Hypocreales</taxon>
        <taxon>Stachybotryaceae</taxon>
        <taxon>Stachybotrys</taxon>
    </lineage>
</organism>
<dbReference type="Gene3D" id="2.40.70.10">
    <property type="entry name" value="Acid Proteases"/>
    <property type="match status" value="2"/>
</dbReference>
<gene>
    <name evidence="2" type="ORF">B0I35DRAFT_241425</name>
</gene>
<reference evidence="2" key="1">
    <citation type="journal article" date="2021" name="Nat. Commun.">
        <title>Genetic determinants of endophytism in the Arabidopsis root mycobiome.</title>
        <authorList>
            <person name="Mesny F."/>
            <person name="Miyauchi S."/>
            <person name="Thiergart T."/>
            <person name="Pickel B."/>
            <person name="Atanasova L."/>
            <person name="Karlsson M."/>
            <person name="Huettel B."/>
            <person name="Barry K.W."/>
            <person name="Haridas S."/>
            <person name="Chen C."/>
            <person name="Bauer D."/>
            <person name="Andreopoulos W."/>
            <person name="Pangilinan J."/>
            <person name="LaButti K."/>
            <person name="Riley R."/>
            <person name="Lipzen A."/>
            <person name="Clum A."/>
            <person name="Drula E."/>
            <person name="Henrissat B."/>
            <person name="Kohler A."/>
            <person name="Grigoriev I.V."/>
            <person name="Martin F.M."/>
            <person name="Hacquard S."/>
        </authorList>
    </citation>
    <scope>NUCLEOTIDE SEQUENCE</scope>
    <source>
        <strain evidence="2">MPI-CAGE-CH-0235</strain>
    </source>
</reference>
<dbReference type="InterPro" id="IPR021109">
    <property type="entry name" value="Peptidase_aspartic_dom_sf"/>
</dbReference>
<dbReference type="OrthoDB" id="6079484at2759"/>
<feature type="region of interest" description="Disordered" evidence="1">
    <location>
        <begin position="447"/>
        <end position="471"/>
    </location>
</feature>
<name>A0A8K0SV43_9HYPO</name>
<dbReference type="CDD" id="cd00303">
    <property type="entry name" value="retropepsin_like"/>
    <property type="match status" value="2"/>
</dbReference>
<accession>A0A8K0SV43</accession>
<evidence type="ECO:0000256" key="1">
    <source>
        <dbReference type="SAM" id="MobiDB-lite"/>
    </source>
</evidence>
<sequence length="471" mass="54308">MCLINTRSNEEFRCVRAEPCSQEAFNKSLSEYHEYLRYERSYRFSHIETYPSFTLPFDPPPSYNFEPEPDPISRASSQGREIIPEKGQNRKEAQAPVLRGLTTYEVPGRLDGVQINALPDWGSSVDAISADLARKLGWKMEGGDVRRIRLPGGQVTESIGSATAGFQFQGEDQVHRRTFQVLRKSLYEVVLGRNFLRQTQTLTNFCHRIVEKMRPCIQKGTKLFLMDDSPSDLLRCVVNGSAGSVLPDTGSDLMLVSGSFARRNRFKVHRGPRYRRQLQLINGSTIWTDGMVLSAELQFDAPPIDGLDRDQYLDCAAGIWSYKHPGKQANKAIFLCDLHVIENLPCDIILSNEFIFRQRVFSRFGDLAYRPNQDHALSTELQQEESFLFMRVKSSKPSWFSRWSRPSPDGTHNNNNSPLQVMTWEHLWEIEEATRNQIQLSISRLPEPQRAERQRIENERRATWDRLHRRP</sequence>
<evidence type="ECO:0000313" key="3">
    <source>
        <dbReference type="Proteomes" id="UP000813444"/>
    </source>
</evidence>